<dbReference type="RefSeq" id="XP_005715806.1">
    <property type="nucleotide sequence ID" value="XM_005715749.1"/>
</dbReference>
<proteinExistence type="predicted"/>
<name>R7QBY4_CHOCR</name>
<dbReference type="Gramene" id="CDF35987">
    <property type="protein sequence ID" value="CDF35987"/>
    <property type="gene ID" value="CHC_T00004358001"/>
</dbReference>
<protein>
    <submittedName>
        <fullName evidence="2">Uncharacterized protein</fullName>
    </submittedName>
</protein>
<dbReference type="AlphaFoldDB" id="R7QBY4"/>
<feature type="compositionally biased region" description="Pro residues" evidence="1">
    <location>
        <begin position="82"/>
        <end position="111"/>
    </location>
</feature>
<accession>R7QBY4</accession>
<evidence type="ECO:0000313" key="2">
    <source>
        <dbReference type="EMBL" id="CDF35987.1"/>
    </source>
</evidence>
<evidence type="ECO:0000256" key="1">
    <source>
        <dbReference type="SAM" id="MobiDB-lite"/>
    </source>
</evidence>
<dbReference type="KEGG" id="ccp:CHC_T00004358001"/>
<evidence type="ECO:0000313" key="3">
    <source>
        <dbReference type="Proteomes" id="UP000012073"/>
    </source>
</evidence>
<sequence length="111" mass="11891">MAVPRVSGTTHRHGARLQTLGQNQLQPHAASSPAISLALSIKSHHCYCHHVTAPGRTVRIQESCCSVQRTVILPFPNFQNNPPTPTPHGLIPPPPAVPPRSPPPPPPPPQL</sequence>
<reference evidence="3" key="1">
    <citation type="journal article" date="2013" name="Proc. Natl. Acad. Sci. U.S.A.">
        <title>Genome structure and metabolic features in the red seaweed Chondrus crispus shed light on evolution of the Archaeplastida.</title>
        <authorList>
            <person name="Collen J."/>
            <person name="Porcel B."/>
            <person name="Carre W."/>
            <person name="Ball S.G."/>
            <person name="Chaparro C."/>
            <person name="Tonon T."/>
            <person name="Barbeyron T."/>
            <person name="Michel G."/>
            <person name="Noel B."/>
            <person name="Valentin K."/>
            <person name="Elias M."/>
            <person name="Artiguenave F."/>
            <person name="Arun A."/>
            <person name="Aury J.M."/>
            <person name="Barbosa-Neto J.F."/>
            <person name="Bothwell J.H."/>
            <person name="Bouget F.Y."/>
            <person name="Brillet L."/>
            <person name="Cabello-Hurtado F."/>
            <person name="Capella-Gutierrez S."/>
            <person name="Charrier B."/>
            <person name="Cladiere L."/>
            <person name="Cock J.M."/>
            <person name="Coelho S.M."/>
            <person name="Colleoni C."/>
            <person name="Czjzek M."/>
            <person name="Da Silva C."/>
            <person name="Delage L."/>
            <person name="Denoeud F."/>
            <person name="Deschamps P."/>
            <person name="Dittami S.M."/>
            <person name="Gabaldon T."/>
            <person name="Gachon C.M."/>
            <person name="Groisillier A."/>
            <person name="Herve C."/>
            <person name="Jabbari K."/>
            <person name="Katinka M."/>
            <person name="Kloareg B."/>
            <person name="Kowalczyk N."/>
            <person name="Labadie K."/>
            <person name="Leblanc C."/>
            <person name="Lopez P.J."/>
            <person name="McLachlan D.H."/>
            <person name="Meslet-Cladiere L."/>
            <person name="Moustafa A."/>
            <person name="Nehr Z."/>
            <person name="Nyvall Collen P."/>
            <person name="Panaud O."/>
            <person name="Partensky F."/>
            <person name="Poulain J."/>
            <person name="Rensing S.A."/>
            <person name="Rousvoal S."/>
            <person name="Samson G."/>
            <person name="Symeonidi A."/>
            <person name="Weissenbach J."/>
            <person name="Zambounis A."/>
            <person name="Wincker P."/>
            <person name="Boyen C."/>
        </authorList>
    </citation>
    <scope>NUCLEOTIDE SEQUENCE [LARGE SCALE GENOMIC DNA]</scope>
    <source>
        <strain evidence="3">cv. Stackhouse</strain>
    </source>
</reference>
<keyword evidence="3" id="KW-1185">Reference proteome</keyword>
<dbReference type="GeneID" id="17323528"/>
<feature type="region of interest" description="Disordered" evidence="1">
    <location>
        <begin position="75"/>
        <end position="111"/>
    </location>
</feature>
<dbReference type="Proteomes" id="UP000012073">
    <property type="component" value="Unassembled WGS sequence"/>
</dbReference>
<gene>
    <name evidence="2" type="ORF">CHC_T00004358001</name>
</gene>
<organism evidence="2 3">
    <name type="scientific">Chondrus crispus</name>
    <name type="common">Carrageen Irish moss</name>
    <name type="synonym">Polymorpha crispa</name>
    <dbReference type="NCBI Taxonomy" id="2769"/>
    <lineage>
        <taxon>Eukaryota</taxon>
        <taxon>Rhodophyta</taxon>
        <taxon>Florideophyceae</taxon>
        <taxon>Rhodymeniophycidae</taxon>
        <taxon>Gigartinales</taxon>
        <taxon>Gigartinaceae</taxon>
        <taxon>Chondrus</taxon>
    </lineage>
</organism>
<dbReference type="EMBL" id="HG001755">
    <property type="protein sequence ID" value="CDF35987.1"/>
    <property type="molecule type" value="Genomic_DNA"/>
</dbReference>